<keyword evidence="4" id="KW-1185">Reference proteome</keyword>
<protein>
    <recommendedName>
        <fullName evidence="5">Secreted protein</fullName>
    </recommendedName>
</protein>
<feature type="compositionally biased region" description="Low complexity" evidence="1">
    <location>
        <begin position="77"/>
        <end position="87"/>
    </location>
</feature>
<evidence type="ECO:0000313" key="3">
    <source>
        <dbReference type="EMBL" id="TQM09943.1"/>
    </source>
</evidence>
<feature type="chain" id="PRO_5038391365" description="Secreted protein" evidence="2">
    <location>
        <begin position="24"/>
        <end position="315"/>
    </location>
</feature>
<name>A0A543DKT8_9PSEU</name>
<feature type="region of interest" description="Disordered" evidence="1">
    <location>
        <begin position="40"/>
        <end position="90"/>
    </location>
</feature>
<reference evidence="3 4" key="1">
    <citation type="submission" date="2019-06" db="EMBL/GenBank/DDBJ databases">
        <title>Sequencing the genomes of 1000 actinobacteria strains.</title>
        <authorList>
            <person name="Klenk H.-P."/>
        </authorList>
    </citation>
    <scope>NUCLEOTIDE SEQUENCE [LARGE SCALE GENOMIC DNA]</scope>
    <source>
        <strain evidence="3 4">DSM 45301</strain>
    </source>
</reference>
<dbReference type="RefSeq" id="WP_142058441.1">
    <property type="nucleotide sequence ID" value="NZ_VFPA01000003.1"/>
</dbReference>
<proteinExistence type="predicted"/>
<dbReference type="EMBL" id="VFPA01000003">
    <property type="protein sequence ID" value="TQM09943.1"/>
    <property type="molecule type" value="Genomic_DNA"/>
</dbReference>
<evidence type="ECO:0000313" key="4">
    <source>
        <dbReference type="Proteomes" id="UP000315677"/>
    </source>
</evidence>
<keyword evidence="2" id="KW-0732">Signal</keyword>
<dbReference type="AlphaFoldDB" id="A0A543DKT8"/>
<comment type="caution">
    <text evidence="3">The sequence shown here is derived from an EMBL/GenBank/DDBJ whole genome shotgun (WGS) entry which is preliminary data.</text>
</comment>
<dbReference type="OrthoDB" id="128043at2"/>
<organism evidence="3 4">
    <name type="scientific">Pseudonocardia kunmingensis</name>
    <dbReference type="NCBI Taxonomy" id="630975"/>
    <lineage>
        <taxon>Bacteria</taxon>
        <taxon>Bacillati</taxon>
        <taxon>Actinomycetota</taxon>
        <taxon>Actinomycetes</taxon>
        <taxon>Pseudonocardiales</taxon>
        <taxon>Pseudonocardiaceae</taxon>
        <taxon>Pseudonocardia</taxon>
    </lineage>
</organism>
<evidence type="ECO:0000256" key="2">
    <source>
        <dbReference type="SAM" id="SignalP"/>
    </source>
</evidence>
<evidence type="ECO:0008006" key="5">
    <source>
        <dbReference type="Google" id="ProtNLM"/>
    </source>
</evidence>
<evidence type="ECO:0000256" key="1">
    <source>
        <dbReference type="SAM" id="MobiDB-lite"/>
    </source>
</evidence>
<gene>
    <name evidence="3" type="ORF">FB558_5721</name>
</gene>
<feature type="signal peptide" evidence="2">
    <location>
        <begin position="1"/>
        <end position="23"/>
    </location>
</feature>
<sequence>MNVSAKLSAYGAALALLVTGAYAVGTAVGPLSSTAAEGGNGATGAEAAGHGGTHSGTVAEAATDQPSGLASSRGGYTLTPTDPTPTDGSFSFRITGPDGAAVTAFDVEHDKRMHLIIVRRDTTGFQHVHPEMAPDGTWSVPLTLPAGGSYRAFADFAPTGGTGTTLGVDIAAPGPFEPVEHAPSRTAQVGGYTVELAGDLVPGQGSPVTLTVSKDGQPVTDLQPYLAAYGHLVALREGDLAYLHVHPEGAPGDGITPAGPQIEFVAEVPSAGSYRLFLDFQHGGVVRTAEFTVPTGPAVADAPVAPGHADDGHGH</sequence>
<dbReference type="Proteomes" id="UP000315677">
    <property type="component" value="Unassembled WGS sequence"/>
</dbReference>
<accession>A0A543DKT8</accession>